<dbReference type="Gene3D" id="1.20.1070.10">
    <property type="entry name" value="Rhodopsin 7-helix transmembrane proteins"/>
    <property type="match status" value="1"/>
</dbReference>
<evidence type="ECO:0000256" key="1">
    <source>
        <dbReference type="SAM" id="Phobius"/>
    </source>
</evidence>
<evidence type="ECO:0000313" key="4">
    <source>
        <dbReference type="WBParaSite" id="GPUH_0002525301-mRNA-1"/>
    </source>
</evidence>
<evidence type="ECO:0000313" key="2">
    <source>
        <dbReference type="EMBL" id="VDN43926.1"/>
    </source>
</evidence>
<feature type="transmembrane region" description="Helical" evidence="1">
    <location>
        <begin position="20"/>
        <end position="43"/>
    </location>
</feature>
<dbReference type="AlphaFoldDB" id="A0A183EW82"/>
<organism evidence="4">
    <name type="scientific">Gongylonema pulchrum</name>
    <dbReference type="NCBI Taxonomy" id="637853"/>
    <lineage>
        <taxon>Eukaryota</taxon>
        <taxon>Metazoa</taxon>
        <taxon>Ecdysozoa</taxon>
        <taxon>Nematoda</taxon>
        <taxon>Chromadorea</taxon>
        <taxon>Rhabditida</taxon>
        <taxon>Spirurina</taxon>
        <taxon>Spiruromorpha</taxon>
        <taxon>Spiruroidea</taxon>
        <taxon>Gongylonematidae</taxon>
        <taxon>Gongylonema</taxon>
    </lineage>
</organism>
<reference evidence="2 3" key="2">
    <citation type="submission" date="2018-11" db="EMBL/GenBank/DDBJ databases">
        <authorList>
            <consortium name="Pathogen Informatics"/>
        </authorList>
    </citation>
    <scope>NUCLEOTIDE SEQUENCE [LARGE SCALE GENOMIC DNA]</scope>
</reference>
<gene>
    <name evidence="2" type="ORF">GPUH_LOCUS25223</name>
</gene>
<protein>
    <submittedName>
        <fullName evidence="4">G_PROTEIN_RECEP_F1_2 domain-containing protein</fullName>
    </submittedName>
</protein>
<evidence type="ECO:0000313" key="3">
    <source>
        <dbReference type="Proteomes" id="UP000271098"/>
    </source>
</evidence>
<dbReference type="EMBL" id="UYRT01104266">
    <property type="protein sequence ID" value="VDN43926.1"/>
    <property type="molecule type" value="Genomic_DNA"/>
</dbReference>
<name>A0A183EW82_9BILA</name>
<keyword evidence="3" id="KW-1185">Reference proteome</keyword>
<reference evidence="4" key="1">
    <citation type="submission" date="2016-06" db="UniProtKB">
        <authorList>
            <consortium name="WormBaseParasite"/>
        </authorList>
    </citation>
    <scope>IDENTIFICATION</scope>
</reference>
<dbReference type="WBParaSite" id="GPUH_0002525301-mRNA-1">
    <property type="protein sequence ID" value="GPUH_0002525301-mRNA-1"/>
    <property type="gene ID" value="GPUH_0002525301"/>
</dbReference>
<dbReference type="OrthoDB" id="5903585at2759"/>
<accession>A0A183EW82</accession>
<keyword evidence="1" id="KW-0812">Transmembrane</keyword>
<dbReference type="Proteomes" id="UP000271098">
    <property type="component" value="Unassembled WGS sequence"/>
</dbReference>
<proteinExistence type="predicted"/>
<feature type="transmembrane region" description="Helical" evidence="1">
    <location>
        <begin position="55"/>
        <end position="77"/>
    </location>
</feature>
<sequence length="106" mass="11934">MVITKGTDEKLPYLVIPKIFLVTFQIYIIQGLLLVISNGSVVYALARHRHLRRRYVILMAQVFADTLMGIGLCSAGIGRLVTMLTGSSVTNRQRCLLMPWSIIVVW</sequence>
<keyword evidence="1" id="KW-0472">Membrane</keyword>
<keyword evidence="1" id="KW-1133">Transmembrane helix</keyword>